<sequence>MSILNKLCNSNLIDNHIMWKYLSILILAVAITARIFQFIFHKDLWLDEAMLSAALYEIDFSDIFFSPLPYTQAAPFGFLAVIKLACLLFGYSEYSLYFFPLICGIASLILSLKIANKIYGGGGGDCLSCAFVAICAGSLGLIHYSTEFKQYGIEAFVAFLLTYIYVSGKNFKIFSLFSVILIFFSNTIIFIIFGFFCAYLYRNIYNLKSFISKNFLYILVIPFVFIIYYLGYIRYQAVSGFYEYWDNFFLPHDILSYPKFISEVLLDIFVGYTPFGKTRVLPIYIHFYIGFILAILQLQRYICSLYCDPSYCYTS</sequence>
<comment type="caution">
    <text evidence="2">The sequence shown here is derived from an EMBL/GenBank/DDBJ whole genome shotgun (WGS) entry which is preliminary data.</text>
</comment>
<feature type="transmembrane region" description="Helical" evidence="1">
    <location>
        <begin position="214"/>
        <end position="234"/>
    </location>
</feature>
<proteinExistence type="predicted"/>
<evidence type="ECO:0008006" key="4">
    <source>
        <dbReference type="Google" id="ProtNLM"/>
    </source>
</evidence>
<feature type="transmembrane region" description="Helical" evidence="1">
    <location>
        <begin position="121"/>
        <end position="144"/>
    </location>
</feature>
<feature type="transmembrane region" description="Helical" evidence="1">
    <location>
        <begin position="174"/>
        <end position="202"/>
    </location>
</feature>
<feature type="transmembrane region" description="Helical" evidence="1">
    <location>
        <begin position="96"/>
        <end position="115"/>
    </location>
</feature>
<keyword evidence="1" id="KW-0472">Membrane</keyword>
<protein>
    <recommendedName>
        <fullName evidence="4">Glycosyltransferase RgtA/B/C/D-like domain-containing protein</fullName>
    </recommendedName>
</protein>
<dbReference type="STRING" id="216.LS73_06665"/>
<dbReference type="EMBL" id="JRPD02000003">
    <property type="protein sequence ID" value="TLE01151.1"/>
    <property type="molecule type" value="Genomic_DNA"/>
</dbReference>
<organism evidence="2 3">
    <name type="scientific">Helicobacter muridarum</name>
    <dbReference type="NCBI Taxonomy" id="216"/>
    <lineage>
        <taxon>Bacteria</taxon>
        <taxon>Pseudomonadati</taxon>
        <taxon>Campylobacterota</taxon>
        <taxon>Epsilonproteobacteria</taxon>
        <taxon>Campylobacterales</taxon>
        <taxon>Helicobacteraceae</taxon>
        <taxon>Helicobacter</taxon>
    </lineage>
</organism>
<evidence type="ECO:0000256" key="1">
    <source>
        <dbReference type="SAM" id="Phobius"/>
    </source>
</evidence>
<accession>A0A4U8TL14</accession>
<reference evidence="2 3" key="1">
    <citation type="journal article" date="2014" name="Genome Announc.">
        <title>Draft genome sequences of eight enterohepatic helicobacter species isolated from both laboratory and wild rodents.</title>
        <authorList>
            <person name="Sheh A."/>
            <person name="Shen Z."/>
            <person name="Fox J.G."/>
        </authorList>
    </citation>
    <scope>NUCLEOTIDE SEQUENCE [LARGE SCALE GENOMIC DNA]</scope>
    <source>
        <strain evidence="2 3">ST1</strain>
    </source>
</reference>
<keyword evidence="1" id="KW-1133">Transmembrane helix</keyword>
<gene>
    <name evidence="2" type="ORF">LS73_002435</name>
</gene>
<feature type="transmembrane region" description="Helical" evidence="1">
    <location>
        <begin position="284"/>
        <end position="302"/>
    </location>
</feature>
<dbReference type="AlphaFoldDB" id="A0A4U8TL14"/>
<keyword evidence="1" id="KW-0812">Transmembrane</keyword>
<dbReference type="Proteomes" id="UP000029922">
    <property type="component" value="Unassembled WGS sequence"/>
</dbReference>
<feature type="transmembrane region" description="Helical" evidence="1">
    <location>
        <begin position="70"/>
        <end position="89"/>
    </location>
</feature>
<name>A0A4U8TL14_9HELI</name>
<dbReference type="OrthoDB" id="5330093at2"/>
<feature type="transmembrane region" description="Helical" evidence="1">
    <location>
        <begin position="21"/>
        <end position="40"/>
    </location>
</feature>
<dbReference type="RefSeq" id="WP_104692139.1">
    <property type="nucleotide sequence ID" value="NZ_FZML01000005.1"/>
</dbReference>
<evidence type="ECO:0000313" key="3">
    <source>
        <dbReference type="Proteomes" id="UP000029922"/>
    </source>
</evidence>
<evidence type="ECO:0000313" key="2">
    <source>
        <dbReference type="EMBL" id="TLE01151.1"/>
    </source>
</evidence>
<feature type="transmembrane region" description="Helical" evidence="1">
    <location>
        <begin position="151"/>
        <end position="168"/>
    </location>
</feature>